<dbReference type="HOGENOM" id="CLU_780016_0_0_0"/>
<dbReference type="EMBL" id="DF820461">
    <property type="protein sequence ID" value="GAK54414.1"/>
    <property type="molecule type" value="Genomic_DNA"/>
</dbReference>
<dbReference type="Proteomes" id="UP000030700">
    <property type="component" value="Unassembled WGS sequence"/>
</dbReference>
<evidence type="ECO:0000313" key="2">
    <source>
        <dbReference type="Proteomes" id="UP000030700"/>
    </source>
</evidence>
<gene>
    <name evidence="1" type="ORF">U14_05699</name>
</gene>
<organism evidence="1">
    <name type="scientific">Candidatus Moduliflexus flocculans</name>
    <dbReference type="NCBI Taxonomy" id="1499966"/>
    <lineage>
        <taxon>Bacteria</taxon>
        <taxon>Candidatus Moduliflexota</taxon>
        <taxon>Candidatus Moduliflexia</taxon>
        <taxon>Candidatus Moduliflexales</taxon>
        <taxon>Candidatus Moduliflexaceae</taxon>
    </lineage>
</organism>
<protein>
    <submittedName>
        <fullName evidence="1">Uncharacterized protein</fullName>
    </submittedName>
</protein>
<proteinExistence type="predicted"/>
<sequence length="329" mass="35758">MQKNMMKMMALWSVVLLVVVSVMPMNRAAAQDSRAIVPSPRGSVTLEAIDPATGMAKNAFCTGANAIDVRVTNNSGYAQFVSVLNRDTKGVQRTLFNGQLQTGVSYLSRLLGMQLMLSGPAGTEVIWLTTNMGQGSDNMVSYYVQDCGGTTFPPNPWPGYAQVWAQVSPNMIEQGRKGTITVQTSVGAQMGAVYYLEILNSWGQLWKRIPVTKAPYDYYQVTLPVGTKTKPGMLTYTVHVAMESGFGGQAQRIGTTQFAFQVVRPGMMAPYNPEYQGQMMPPAWTSYGMNPSTGTASDGAVFSHPSFVVQPYSPYGLDSMNGAKERSIE</sequence>
<reference evidence="1" key="1">
    <citation type="journal article" date="2015" name="PeerJ">
        <title>First genomic representation of candidate bacterial phylum KSB3 points to enhanced environmental sensing as a trigger of wastewater bulking.</title>
        <authorList>
            <person name="Sekiguchi Y."/>
            <person name="Ohashi A."/>
            <person name="Parks D.H."/>
            <person name="Yamauchi T."/>
            <person name="Tyson G.W."/>
            <person name="Hugenholtz P."/>
        </authorList>
    </citation>
    <scope>NUCLEOTIDE SEQUENCE [LARGE SCALE GENOMIC DNA]</scope>
</reference>
<dbReference type="AlphaFoldDB" id="A0A081BSN3"/>
<name>A0A081BSN3_9BACT</name>
<accession>A0A081BSN3</accession>
<keyword evidence="2" id="KW-1185">Reference proteome</keyword>
<evidence type="ECO:0000313" key="1">
    <source>
        <dbReference type="EMBL" id="GAK54414.1"/>
    </source>
</evidence>